<dbReference type="EMBL" id="BLXT01004831">
    <property type="protein sequence ID" value="GFO17523.1"/>
    <property type="molecule type" value="Genomic_DNA"/>
</dbReference>
<accession>A0AAV4BEB9</accession>
<protein>
    <submittedName>
        <fullName evidence="1">Jerky protein-like protein</fullName>
    </submittedName>
</protein>
<organism evidence="1 2">
    <name type="scientific">Plakobranchus ocellatus</name>
    <dbReference type="NCBI Taxonomy" id="259542"/>
    <lineage>
        <taxon>Eukaryota</taxon>
        <taxon>Metazoa</taxon>
        <taxon>Spiralia</taxon>
        <taxon>Lophotrochozoa</taxon>
        <taxon>Mollusca</taxon>
        <taxon>Gastropoda</taxon>
        <taxon>Heterobranchia</taxon>
        <taxon>Euthyneura</taxon>
        <taxon>Panpulmonata</taxon>
        <taxon>Sacoglossa</taxon>
        <taxon>Placobranchoidea</taxon>
        <taxon>Plakobranchidae</taxon>
        <taxon>Plakobranchus</taxon>
    </lineage>
</organism>
<dbReference type="AlphaFoldDB" id="A0AAV4BEB9"/>
<comment type="caution">
    <text evidence="1">The sequence shown here is derived from an EMBL/GenBank/DDBJ whole genome shotgun (WGS) entry which is preliminary data.</text>
</comment>
<evidence type="ECO:0000313" key="1">
    <source>
        <dbReference type="EMBL" id="GFO17523.1"/>
    </source>
</evidence>
<proteinExistence type="predicted"/>
<dbReference type="Proteomes" id="UP000735302">
    <property type="component" value="Unassembled WGS sequence"/>
</dbReference>
<reference evidence="1 2" key="1">
    <citation type="journal article" date="2021" name="Elife">
        <title>Chloroplast acquisition without the gene transfer in kleptoplastic sea slugs, Plakobranchus ocellatus.</title>
        <authorList>
            <person name="Maeda T."/>
            <person name="Takahashi S."/>
            <person name="Yoshida T."/>
            <person name="Shimamura S."/>
            <person name="Takaki Y."/>
            <person name="Nagai Y."/>
            <person name="Toyoda A."/>
            <person name="Suzuki Y."/>
            <person name="Arimoto A."/>
            <person name="Ishii H."/>
            <person name="Satoh N."/>
            <person name="Nishiyama T."/>
            <person name="Hasebe M."/>
            <person name="Maruyama T."/>
            <person name="Minagawa J."/>
            <person name="Obokata J."/>
            <person name="Shigenobu S."/>
        </authorList>
    </citation>
    <scope>NUCLEOTIDE SEQUENCE [LARGE SCALE GENOMIC DNA]</scope>
</reference>
<evidence type="ECO:0000313" key="2">
    <source>
        <dbReference type="Proteomes" id="UP000735302"/>
    </source>
</evidence>
<gene>
    <name evidence="1" type="ORF">PoB_004402800</name>
</gene>
<keyword evidence="2" id="KW-1185">Reference proteome</keyword>
<sequence>MSFRIYGVSKPTLRRHRLNKNEFAKGGIKVREIVDNLPSTIEDDLVQNILMFESMMFGFTRKDLISLAYQMAEMNGLPHNFNQDKKLAGKDWFTSFLKRHYFISLRQAEPTTVAKTAGLNRTAVNL</sequence>
<name>A0AAV4BEB9_9GAST</name>